<dbReference type="Proteomes" id="UP000789508">
    <property type="component" value="Unassembled WGS sequence"/>
</dbReference>
<organism evidence="1 2">
    <name type="scientific">Ambispora leptoticha</name>
    <dbReference type="NCBI Taxonomy" id="144679"/>
    <lineage>
        <taxon>Eukaryota</taxon>
        <taxon>Fungi</taxon>
        <taxon>Fungi incertae sedis</taxon>
        <taxon>Mucoromycota</taxon>
        <taxon>Glomeromycotina</taxon>
        <taxon>Glomeromycetes</taxon>
        <taxon>Archaeosporales</taxon>
        <taxon>Ambisporaceae</taxon>
        <taxon>Ambispora</taxon>
    </lineage>
</organism>
<keyword evidence="2" id="KW-1185">Reference proteome</keyword>
<accession>A0A9N9IFL5</accession>
<proteinExistence type="predicted"/>
<feature type="non-terminal residue" evidence="1">
    <location>
        <position position="1"/>
    </location>
</feature>
<feature type="non-terminal residue" evidence="1">
    <location>
        <position position="47"/>
    </location>
</feature>
<dbReference type="EMBL" id="CAJVPS010031659">
    <property type="protein sequence ID" value="CAG8733624.1"/>
    <property type="molecule type" value="Genomic_DNA"/>
</dbReference>
<evidence type="ECO:0000313" key="2">
    <source>
        <dbReference type="Proteomes" id="UP000789508"/>
    </source>
</evidence>
<dbReference type="AlphaFoldDB" id="A0A9N9IFL5"/>
<evidence type="ECO:0000313" key="1">
    <source>
        <dbReference type="EMBL" id="CAG8733624.1"/>
    </source>
</evidence>
<sequence>SVAALAKLESRNWNKLARQRLRVRNYDLVKYIIDIAKMKELQLELEK</sequence>
<reference evidence="1" key="1">
    <citation type="submission" date="2021-06" db="EMBL/GenBank/DDBJ databases">
        <authorList>
            <person name="Kallberg Y."/>
            <person name="Tangrot J."/>
            <person name="Rosling A."/>
        </authorList>
    </citation>
    <scope>NUCLEOTIDE SEQUENCE</scope>
    <source>
        <strain evidence="1">FL130A</strain>
    </source>
</reference>
<comment type="caution">
    <text evidence="1">The sequence shown here is derived from an EMBL/GenBank/DDBJ whole genome shotgun (WGS) entry which is preliminary data.</text>
</comment>
<name>A0A9N9IFL5_9GLOM</name>
<gene>
    <name evidence="1" type="ORF">ALEPTO_LOCUS12710</name>
</gene>
<protein>
    <submittedName>
        <fullName evidence="1">11937_t:CDS:1</fullName>
    </submittedName>
</protein>